<dbReference type="RefSeq" id="WP_332862980.1">
    <property type="nucleotide sequence ID" value="NZ_JBAFSM010000001.1"/>
</dbReference>
<comment type="caution">
    <text evidence="1">The sequence shown here is derived from an EMBL/GenBank/DDBJ whole genome shotgun (WGS) entry which is preliminary data.</text>
</comment>
<dbReference type="EMBL" id="JBAFSM010000001">
    <property type="protein sequence ID" value="MEG3435530.1"/>
    <property type="molecule type" value="Genomic_DNA"/>
</dbReference>
<protein>
    <submittedName>
        <fullName evidence="1">DUF2993 domain-containing protein</fullName>
    </submittedName>
</protein>
<reference evidence="1 2" key="1">
    <citation type="submission" date="2024-01" db="EMBL/GenBank/DDBJ databases">
        <title>Genomic insights into the taxonomy and metabolism of the cyanobacterium Pannus brasiliensis CCIBt3594.</title>
        <authorList>
            <person name="Machado M."/>
            <person name="Botero N.B."/>
            <person name="Andreote A.P.D."/>
            <person name="Feitosa A.M.T."/>
            <person name="Popin R."/>
            <person name="Sivonen K."/>
            <person name="Fiore M.F."/>
        </authorList>
    </citation>
    <scope>NUCLEOTIDE SEQUENCE [LARGE SCALE GENOMIC DNA]</scope>
    <source>
        <strain evidence="1 2">CCIBt3594</strain>
    </source>
</reference>
<dbReference type="AlphaFoldDB" id="A0AAW9QEY9"/>
<sequence length="234" mass="26127">MWVNTQSDIISKVLSPAVRLFLRSSVEQIEDLDVQIQGHDRQILRGYIPGVRLGVESAIYQGLHLGRVQLQGENIRLNIGQVLRGKPLQLLEPIRVSGEVKIDETKLNDSIGSPLLKGALTDLLILFLQENGVADARDRVKNQKPRWTKATLNDGYFSVSGILENGSSIALAADLQLENSRKLTVIPRYLEGLPERSSIALCPFTLDLGTDVEIEDFRLIDRTFFCQGRLSIRP</sequence>
<gene>
    <name evidence="1" type="ORF">V0288_00215</name>
</gene>
<name>A0AAW9QEY9_9CHRO</name>
<keyword evidence="2" id="KW-1185">Reference proteome</keyword>
<dbReference type="Pfam" id="PF11209">
    <property type="entry name" value="LmeA"/>
    <property type="match status" value="1"/>
</dbReference>
<accession>A0AAW9QEY9</accession>
<dbReference type="InterPro" id="IPR021373">
    <property type="entry name" value="DUF2993"/>
</dbReference>
<evidence type="ECO:0000313" key="1">
    <source>
        <dbReference type="EMBL" id="MEG3435530.1"/>
    </source>
</evidence>
<organism evidence="1 2">
    <name type="scientific">Pannus brasiliensis CCIBt3594</name>
    <dbReference type="NCBI Taxonomy" id="1427578"/>
    <lineage>
        <taxon>Bacteria</taxon>
        <taxon>Bacillati</taxon>
        <taxon>Cyanobacteriota</taxon>
        <taxon>Cyanophyceae</taxon>
        <taxon>Oscillatoriophycideae</taxon>
        <taxon>Chroococcales</taxon>
        <taxon>Microcystaceae</taxon>
        <taxon>Pannus</taxon>
    </lineage>
</organism>
<dbReference type="Proteomes" id="UP001328733">
    <property type="component" value="Unassembled WGS sequence"/>
</dbReference>
<evidence type="ECO:0000313" key="2">
    <source>
        <dbReference type="Proteomes" id="UP001328733"/>
    </source>
</evidence>
<proteinExistence type="predicted"/>